<name>A0A0E9VH47_ANGAN</name>
<reference evidence="1" key="2">
    <citation type="journal article" date="2015" name="Fish Shellfish Immunol.">
        <title>Early steps in the European eel (Anguilla anguilla)-Vibrio vulnificus interaction in the gills: Role of the RtxA13 toxin.</title>
        <authorList>
            <person name="Callol A."/>
            <person name="Pajuelo D."/>
            <person name="Ebbesson L."/>
            <person name="Teles M."/>
            <person name="MacKenzie S."/>
            <person name="Amaro C."/>
        </authorList>
    </citation>
    <scope>NUCLEOTIDE SEQUENCE</scope>
</reference>
<protein>
    <submittedName>
        <fullName evidence="1">Uncharacterized protein</fullName>
    </submittedName>
</protein>
<accession>A0A0E9VH47</accession>
<dbReference type="AlphaFoldDB" id="A0A0E9VH47"/>
<dbReference type="EMBL" id="GBXM01031123">
    <property type="protein sequence ID" value="JAH77454.1"/>
    <property type="molecule type" value="Transcribed_RNA"/>
</dbReference>
<reference evidence="1" key="1">
    <citation type="submission" date="2014-11" db="EMBL/GenBank/DDBJ databases">
        <authorList>
            <person name="Amaro Gonzalez C."/>
        </authorList>
    </citation>
    <scope>NUCLEOTIDE SEQUENCE</scope>
</reference>
<proteinExistence type="predicted"/>
<organism evidence="1">
    <name type="scientific">Anguilla anguilla</name>
    <name type="common">European freshwater eel</name>
    <name type="synonym">Muraena anguilla</name>
    <dbReference type="NCBI Taxonomy" id="7936"/>
    <lineage>
        <taxon>Eukaryota</taxon>
        <taxon>Metazoa</taxon>
        <taxon>Chordata</taxon>
        <taxon>Craniata</taxon>
        <taxon>Vertebrata</taxon>
        <taxon>Euteleostomi</taxon>
        <taxon>Actinopterygii</taxon>
        <taxon>Neopterygii</taxon>
        <taxon>Teleostei</taxon>
        <taxon>Anguilliformes</taxon>
        <taxon>Anguillidae</taxon>
        <taxon>Anguilla</taxon>
    </lineage>
</organism>
<sequence length="52" mass="5371">MFLETGSTCSTFTTGSSHSLRLTPCTSVGACSCPTYLCEACCSDVTALISLL</sequence>
<evidence type="ECO:0000313" key="1">
    <source>
        <dbReference type="EMBL" id="JAH77454.1"/>
    </source>
</evidence>